<gene>
    <name evidence="2" type="ORF">TELCIR_06986</name>
</gene>
<dbReference type="EMBL" id="KZ346047">
    <property type="protein sequence ID" value="PIO71121.1"/>
    <property type="molecule type" value="Genomic_DNA"/>
</dbReference>
<evidence type="ECO:0000313" key="3">
    <source>
        <dbReference type="Proteomes" id="UP000230423"/>
    </source>
</evidence>
<keyword evidence="3" id="KW-1185">Reference proteome</keyword>
<organism evidence="2 3">
    <name type="scientific">Teladorsagia circumcincta</name>
    <name type="common">Brown stomach worm</name>
    <name type="synonym">Ostertagia circumcincta</name>
    <dbReference type="NCBI Taxonomy" id="45464"/>
    <lineage>
        <taxon>Eukaryota</taxon>
        <taxon>Metazoa</taxon>
        <taxon>Ecdysozoa</taxon>
        <taxon>Nematoda</taxon>
        <taxon>Chromadorea</taxon>
        <taxon>Rhabditida</taxon>
        <taxon>Rhabditina</taxon>
        <taxon>Rhabditomorpha</taxon>
        <taxon>Strongyloidea</taxon>
        <taxon>Trichostrongylidae</taxon>
        <taxon>Teladorsagia</taxon>
    </lineage>
</organism>
<evidence type="ECO:0000313" key="2">
    <source>
        <dbReference type="EMBL" id="PIO71121.1"/>
    </source>
</evidence>
<name>A0A2G9ULI0_TELCI</name>
<dbReference type="OrthoDB" id="10253869at2759"/>
<dbReference type="Pfam" id="PF00501">
    <property type="entry name" value="AMP-binding"/>
    <property type="match status" value="1"/>
</dbReference>
<proteinExistence type="predicted"/>
<sequence length="84" mass="9554">MPNHWVWAPFFLGVAMNGGTLTGFNPASTEYELKHLFVDSQSKVVLTDKESLQKVLDASCDSRYMKFSSLTKRRFKICDDFASL</sequence>
<evidence type="ECO:0000259" key="1">
    <source>
        <dbReference type="Pfam" id="PF00501"/>
    </source>
</evidence>
<protein>
    <recommendedName>
        <fullName evidence="1">AMP-dependent synthetase/ligase domain-containing protein</fullName>
    </recommendedName>
</protein>
<reference evidence="2 3" key="1">
    <citation type="submission" date="2015-09" db="EMBL/GenBank/DDBJ databases">
        <title>Draft genome of the parasitic nematode Teladorsagia circumcincta isolate WARC Sus (inbred).</title>
        <authorList>
            <person name="Mitreva M."/>
        </authorList>
    </citation>
    <scope>NUCLEOTIDE SEQUENCE [LARGE SCALE GENOMIC DNA]</scope>
    <source>
        <strain evidence="2 3">S</strain>
    </source>
</reference>
<dbReference type="SUPFAM" id="SSF56801">
    <property type="entry name" value="Acetyl-CoA synthetase-like"/>
    <property type="match status" value="1"/>
</dbReference>
<dbReference type="InterPro" id="IPR000873">
    <property type="entry name" value="AMP-dep_synth/lig_dom"/>
</dbReference>
<dbReference type="AlphaFoldDB" id="A0A2G9ULI0"/>
<feature type="domain" description="AMP-dependent synthetase/ligase" evidence="1">
    <location>
        <begin position="1"/>
        <end position="57"/>
    </location>
</feature>
<dbReference type="Proteomes" id="UP000230423">
    <property type="component" value="Unassembled WGS sequence"/>
</dbReference>
<dbReference type="Gene3D" id="3.40.50.980">
    <property type="match status" value="1"/>
</dbReference>
<accession>A0A2G9ULI0</accession>